<organism evidence="2 3">
    <name type="scientific">Azospirillum baldaniorum</name>
    <dbReference type="NCBI Taxonomy" id="1064539"/>
    <lineage>
        <taxon>Bacteria</taxon>
        <taxon>Pseudomonadati</taxon>
        <taxon>Pseudomonadota</taxon>
        <taxon>Alphaproteobacteria</taxon>
        <taxon>Rhodospirillales</taxon>
        <taxon>Azospirillaceae</taxon>
        <taxon>Azospirillum</taxon>
    </lineage>
</organism>
<evidence type="ECO:0000313" key="3">
    <source>
        <dbReference type="Proteomes" id="UP000007319"/>
    </source>
</evidence>
<name>A0A9P1JQ12_9PROT</name>
<keyword evidence="3" id="KW-1185">Reference proteome</keyword>
<dbReference type="PANTHER" id="PTHR33570">
    <property type="entry name" value="4-CARBOXYMUCONOLACTONE DECARBOXYLASE FAMILY PROTEIN"/>
    <property type="match status" value="1"/>
</dbReference>
<dbReference type="Gene3D" id="1.20.1290.10">
    <property type="entry name" value="AhpD-like"/>
    <property type="match status" value="1"/>
</dbReference>
<evidence type="ECO:0000313" key="2">
    <source>
        <dbReference type="EMBL" id="CCC97562.1"/>
    </source>
</evidence>
<dbReference type="InterPro" id="IPR052512">
    <property type="entry name" value="4CMD/NDH-1_regulator"/>
</dbReference>
<protein>
    <submittedName>
        <fullName evidence="2">Uncharacterized 13.8 kDa protein in nqo9-nqo10 intergenic region</fullName>
    </submittedName>
</protein>
<proteinExistence type="predicted"/>
<accession>A0A9P1JQ12</accession>
<dbReference type="Pfam" id="PF02627">
    <property type="entry name" value="CMD"/>
    <property type="match status" value="1"/>
</dbReference>
<feature type="domain" description="Carboxymuconolactone decarboxylase-like" evidence="1">
    <location>
        <begin position="32"/>
        <end position="116"/>
    </location>
</feature>
<reference evidence="2 3" key="1">
    <citation type="journal article" date="2011" name="PLoS Genet.">
        <title>Azospirillum genomes reveal transition of bacteria from aquatic to terrestrial environments.</title>
        <authorList>
            <person name="Wisniewski-Dye F."/>
            <person name="Borziak K."/>
            <person name="Khalsa-Moyers G."/>
            <person name="Alexandre G."/>
            <person name="Sukharnikov L.O."/>
            <person name="Wuichet K."/>
            <person name="Hurst G.B."/>
            <person name="McDonald W.H."/>
            <person name="Robertson J.S."/>
            <person name="Barbe V."/>
            <person name="Calteau A."/>
            <person name="Rouy Z."/>
            <person name="Mangenot S."/>
            <person name="Prigent-Combaret C."/>
            <person name="Normand P."/>
            <person name="Boyer M."/>
            <person name="Siguier P."/>
            <person name="Dessaux Y."/>
            <person name="Elmerich C."/>
            <person name="Condemine G."/>
            <person name="Krishnen G."/>
            <person name="Kennedy I."/>
            <person name="Paterson A.H."/>
            <person name="Gonzalez V."/>
            <person name="Mavingui P."/>
            <person name="Zhulin I.B."/>
        </authorList>
    </citation>
    <scope>NUCLEOTIDE SEQUENCE [LARGE SCALE GENOMIC DNA]</scope>
    <source>
        <strain evidence="2 3">Sp245</strain>
    </source>
</reference>
<dbReference type="KEGG" id="abs:AZOBR_70198"/>
<sequence>MTARFDQGMRRLTELNGPAGEQVIQQLGQFAPDFARHLVEFIFGDIYTRPGLDLKTRQIVTISALAALGTAQPQLEIHLRGALRTGLTREEIIEIFTQIAAYAGFPAALNALAVARRIFEADPPAEGRALQGNQR</sequence>
<dbReference type="InterPro" id="IPR003779">
    <property type="entry name" value="CMD-like"/>
</dbReference>
<dbReference type="SUPFAM" id="SSF69118">
    <property type="entry name" value="AhpD-like"/>
    <property type="match status" value="1"/>
</dbReference>
<evidence type="ECO:0000259" key="1">
    <source>
        <dbReference type="Pfam" id="PF02627"/>
    </source>
</evidence>
<dbReference type="AlphaFoldDB" id="A0A9P1JQ12"/>
<dbReference type="PANTHER" id="PTHR33570:SF10">
    <property type="entry name" value="GAMMA-CARBOXYMUCONOLACTONE DECARBOXYLASE"/>
    <property type="match status" value="1"/>
</dbReference>
<gene>
    <name evidence="2" type="ORF">AZOBR_70198</name>
</gene>
<dbReference type="GO" id="GO:0051920">
    <property type="term" value="F:peroxiredoxin activity"/>
    <property type="evidence" value="ECO:0007669"/>
    <property type="project" value="InterPro"/>
</dbReference>
<dbReference type="EMBL" id="HE577327">
    <property type="protein sequence ID" value="CCC97562.1"/>
    <property type="molecule type" value="Genomic_DNA"/>
</dbReference>
<dbReference type="RefSeq" id="WP_014239847.1">
    <property type="nucleotide sequence ID" value="NZ_CP022253.1"/>
</dbReference>
<dbReference type="InterPro" id="IPR029032">
    <property type="entry name" value="AhpD-like"/>
</dbReference>
<dbReference type="Proteomes" id="UP000007319">
    <property type="component" value="Chromosome"/>
</dbReference>